<accession>A4S3C0</accession>
<dbReference type="CAZy" id="GT1">
    <property type="family name" value="Glycosyltransferase Family 1"/>
</dbReference>
<dbReference type="AlphaFoldDB" id="A4S3C0"/>
<feature type="domain" description="Glycosyl transferase family 28 C-terminal" evidence="1">
    <location>
        <begin position="1"/>
        <end position="133"/>
    </location>
</feature>
<dbReference type="eggNOG" id="KOG3349">
    <property type="taxonomic scope" value="Eukaryota"/>
</dbReference>
<dbReference type="GO" id="GO:0043541">
    <property type="term" value="C:UDP-N-acetylglucosamine transferase complex"/>
    <property type="evidence" value="ECO:0007669"/>
    <property type="project" value="TreeGrafter"/>
</dbReference>
<name>A4S3C0_OSTLU</name>
<dbReference type="Gene3D" id="3.40.50.2000">
    <property type="entry name" value="Glycogen Phosphorylase B"/>
    <property type="match status" value="1"/>
</dbReference>
<feature type="non-terminal residue" evidence="2">
    <location>
        <position position="134"/>
    </location>
</feature>
<dbReference type="PANTHER" id="PTHR47043">
    <property type="entry name" value="UDP-N-ACETYLGLUCOSAMINE TRANSFERASE SUBUNIT ALG13"/>
    <property type="match status" value="1"/>
</dbReference>
<organism evidence="2 3">
    <name type="scientific">Ostreococcus lucimarinus (strain CCE9901)</name>
    <dbReference type="NCBI Taxonomy" id="436017"/>
    <lineage>
        <taxon>Eukaryota</taxon>
        <taxon>Viridiplantae</taxon>
        <taxon>Chlorophyta</taxon>
        <taxon>Mamiellophyceae</taxon>
        <taxon>Mamiellales</taxon>
        <taxon>Bathycoccaceae</taxon>
        <taxon>Ostreococcus</taxon>
    </lineage>
</organism>
<dbReference type="GO" id="GO:0016758">
    <property type="term" value="F:hexosyltransferase activity"/>
    <property type="evidence" value="ECO:0007669"/>
    <property type="project" value="InterPro"/>
</dbReference>
<dbReference type="STRING" id="436017.A4S3C0"/>
<evidence type="ECO:0000313" key="2">
    <source>
        <dbReference type="EMBL" id="ABO98360.1"/>
    </source>
</evidence>
<evidence type="ECO:0000259" key="1">
    <source>
        <dbReference type="Pfam" id="PF04101"/>
    </source>
</evidence>
<reference evidence="2 3" key="1">
    <citation type="journal article" date="2007" name="Proc. Natl. Acad. Sci. U.S.A.">
        <title>The tiny eukaryote Ostreococcus provides genomic insights into the paradox of plankton speciation.</title>
        <authorList>
            <person name="Palenik B."/>
            <person name="Grimwood J."/>
            <person name="Aerts A."/>
            <person name="Rouze P."/>
            <person name="Salamov A."/>
            <person name="Putnam N."/>
            <person name="Dupont C."/>
            <person name="Jorgensen R."/>
            <person name="Derelle E."/>
            <person name="Rombauts S."/>
            <person name="Zhou K."/>
            <person name="Otillar R."/>
            <person name="Merchant S.S."/>
            <person name="Podell S."/>
            <person name="Gaasterland T."/>
            <person name="Napoli C."/>
            <person name="Gendler K."/>
            <person name="Manuell A."/>
            <person name="Tai V."/>
            <person name="Vallon O."/>
            <person name="Piganeau G."/>
            <person name="Jancek S."/>
            <person name="Heijde M."/>
            <person name="Jabbari K."/>
            <person name="Bowler C."/>
            <person name="Lohr M."/>
            <person name="Robbens S."/>
            <person name="Werner G."/>
            <person name="Dubchak I."/>
            <person name="Pazour G.J."/>
            <person name="Ren Q."/>
            <person name="Paulsen I."/>
            <person name="Delwiche C."/>
            <person name="Schmutz J."/>
            <person name="Rokhsar D."/>
            <person name="Van de Peer Y."/>
            <person name="Moreau H."/>
            <person name="Grigoriev I.V."/>
        </authorList>
    </citation>
    <scope>NUCLEOTIDE SEQUENCE [LARGE SCALE GENOMIC DNA]</scope>
    <source>
        <strain evidence="2 3">CCE9901</strain>
    </source>
</reference>
<dbReference type="OMA" id="YCKPSQL"/>
<dbReference type="EMBL" id="CP000590">
    <property type="protein sequence ID" value="ABO98360.1"/>
    <property type="molecule type" value="Genomic_DNA"/>
</dbReference>
<dbReference type="OrthoDB" id="20273at2759"/>
<keyword evidence="3" id="KW-1185">Reference proteome</keyword>
<gene>
    <name evidence="2" type="ORF">OSTLU_8530</name>
</gene>
<sequence>FVTVGTTSFDALARAMDDPRIVDALVRKGFTGLTMQIGRGAYRPRRIANARAFDVEIVDYLPSIDREIARAALVISHAGAGSVFETLRARRPLLVVVNETLMDNHQRELAEELGERKCLRWCVPEGLLEAIEAL</sequence>
<dbReference type="Pfam" id="PF04101">
    <property type="entry name" value="Glyco_tran_28_C"/>
    <property type="match status" value="1"/>
</dbReference>
<dbReference type="InterPro" id="IPR052474">
    <property type="entry name" value="UDP-GlcNAc_transferase"/>
</dbReference>
<dbReference type="HOGENOM" id="CLU_085408_2_2_1"/>
<dbReference type="GeneID" id="5004208"/>
<dbReference type="InterPro" id="IPR007235">
    <property type="entry name" value="Glyco_trans_28_C"/>
</dbReference>
<dbReference type="PANTHER" id="PTHR47043:SF1">
    <property type="entry name" value="UDP-N-ACETYLGLUCOSAMINE TRANSFERASE SUBUNIT ALG13"/>
    <property type="match status" value="1"/>
</dbReference>
<evidence type="ECO:0000313" key="3">
    <source>
        <dbReference type="Proteomes" id="UP000001568"/>
    </source>
</evidence>
<dbReference type="Gramene" id="ABO98360">
    <property type="protein sequence ID" value="ABO98360"/>
    <property type="gene ID" value="OSTLU_8530"/>
</dbReference>
<dbReference type="GO" id="GO:0006488">
    <property type="term" value="P:dolichol-linked oligosaccharide biosynthetic process"/>
    <property type="evidence" value="ECO:0007669"/>
    <property type="project" value="TreeGrafter"/>
</dbReference>
<dbReference type="SUPFAM" id="SSF53756">
    <property type="entry name" value="UDP-Glycosyltransferase/glycogen phosphorylase"/>
    <property type="match status" value="1"/>
</dbReference>
<dbReference type="Proteomes" id="UP000001568">
    <property type="component" value="Chromosome 10"/>
</dbReference>
<protein>
    <recommendedName>
        <fullName evidence="1">Glycosyl transferase family 28 C-terminal domain-containing protein</fullName>
    </recommendedName>
</protein>
<dbReference type="KEGG" id="olu:OSTLU_8530"/>
<dbReference type="RefSeq" id="XP_001420067.1">
    <property type="nucleotide sequence ID" value="XM_001420030.1"/>
</dbReference>
<feature type="non-terminal residue" evidence="2">
    <location>
        <position position="1"/>
    </location>
</feature>
<proteinExistence type="predicted"/>